<accession>A0A650GE43</accession>
<evidence type="ECO:0000313" key="4">
    <source>
        <dbReference type="Proteomes" id="UP000271708"/>
    </source>
</evidence>
<evidence type="ECO:0000313" key="3">
    <source>
        <dbReference type="EMBL" id="QGX08225.1"/>
    </source>
</evidence>
<evidence type="ECO:0000256" key="1">
    <source>
        <dbReference type="ARBA" id="ARBA00008007"/>
    </source>
</evidence>
<dbReference type="PANTHER" id="PTHR47505:SF1">
    <property type="entry name" value="DNA UTILIZATION PROTEIN YHGH"/>
    <property type="match status" value="1"/>
</dbReference>
<protein>
    <submittedName>
        <fullName evidence="3">ComF family protein</fullName>
    </submittedName>
</protein>
<dbReference type="InterPro" id="IPR029057">
    <property type="entry name" value="PRTase-like"/>
</dbReference>
<dbReference type="AlphaFoldDB" id="A0A650GE43"/>
<dbReference type="EMBL" id="CP044548">
    <property type="protein sequence ID" value="QGX08225.1"/>
    <property type="molecule type" value="Genomic_DNA"/>
</dbReference>
<dbReference type="Gene3D" id="3.40.50.2020">
    <property type="match status" value="1"/>
</dbReference>
<reference evidence="3 4" key="1">
    <citation type="submission" date="2019-09" db="EMBL/GenBank/DDBJ databases">
        <title>Complete Genome Sequence of Janibacter melonis M714 with both human health impact and industrial applications.</title>
        <authorList>
            <person name="Jin M."/>
            <person name="Zhao Q.R."/>
        </authorList>
    </citation>
    <scope>NUCLEOTIDE SEQUENCE [LARGE SCALE GENOMIC DNA]</scope>
    <source>
        <strain evidence="3 4">M714</strain>
    </source>
</reference>
<dbReference type="GeneID" id="59160318"/>
<dbReference type="PANTHER" id="PTHR47505">
    <property type="entry name" value="DNA UTILIZATION PROTEIN YHGH"/>
    <property type="match status" value="1"/>
</dbReference>
<sequence length="246" mass="24782">MRDLLAAALDLVLPAACPGCGDTGAPLCASCAAALSPRPRVVVPRPMPPGWPPCWAGGAYEGVAAALVRAYKDGDRRDLAPVLALPLARALDAVLRADPTTARTAAGGGLLVVPAPSAPGTARARGDRPVQALARRAVAGLRPEEARVVDLLRLRRGVRDQATLGGAGRRANLDGAMHVSPCGTGLLVGATCVLVDDVVTSGSTLAEATRALRRAGAARVVAACALATPLRSDREGPALASAPVGV</sequence>
<dbReference type="InterPro" id="IPR000836">
    <property type="entry name" value="PRTase_dom"/>
</dbReference>
<dbReference type="KEGG" id="jme:EEW87_16285"/>
<dbReference type="Proteomes" id="UP000271708">
    <property type="component" value="Chromosome"/>
</dbReference>
<dbReference type="SUPFAM" id="SSF53271">
    <property type="entry name" value="PRTase-like"/>
    <property type="match status" value="1"/>
</dbReference>
<comment type="similarity">
    <text evidence="1">Belongs to the ComF/GntX family.</text>
</comment>
<feature type="domain" description="Phosphoribosyltransferase" evidence="2">
    <location>
        <begin position="183"/>
        <end position="228"/>
    </location>
</feature>
<dbReference type="RefSeq" id="WP_123091097.1">
    <property type="nucleotide sequence ID" value="NZ_CP044548.2"/>
</dbReference>
<dbReference type="Pfam" id="PF00156">
    <property type="entry name" value="Pribosyltran"/>
    <property type="match status" value="1"/>
</dbReference>
<name>A0A650GE43_9MICO</name>
<gene>
    <name evidence="3" type="ORF">EEW87_16285</name>
</gene>
<dbReference type="InterPro" id="IPR051910">
    <property type="entry name" value="ComF/GntX_DNA_util-trans"/>
</dbReference>
<organism evidence="3 4">
    <name type="scientific">Janibacter melonis</name>
    <dbReference type="NCBI Taxonomy" id="262209"/>
    <lineage>
        <taxon>Bacteria</taxon>
        <taxon>Bacillati</taxon>
        <taxon>Actinomycetota</taxon>
        <taxon>Actinomycetes</taxon>
        <taxon>Micrococcales</taxon>
        <taxon>Intrasporangiaceae</taxon>
        <taxon>Janibacter</taxon>
    </lineage>
</organism>
<proteinExistence type="inferred from homology"/>
<evidence type="ECO:0000259" key="2">
    <source>
        <dbReference type="Pfam" id="PF00156"/>
    </source>
</evidence>